<reference evidence="3" key="2">
    <citation type="journal article" date="2024" name="Nature">
        <title>Anoxygenic phototroph of the Chloroflexota uses a type I reaction centre.</title>
        <authorList>
            <person name="Tsuji J.M."/>
            <person name="Shaw N.A."/>
            <person name="Nagashima S."/>
            <person name="Venkiteswaran J.J."/>
            <person name="Schiff S.L."/>
            <person name="Watanabe T."/>
            <person name="Fukui M."/>
            <person name="Hanada S."/>
            <person name="Tank M."/>
            <person name="Neufeld J.D."/>
        </authorList>
    </citation>
    <scope>NUCLEOTIDE SEQUENCE</scope>
    <source>
        <strain evidence="3">L227-S17</strain>
    </source>
</reference>
<dbReference type="AlphaFoldDB" id="A0A8T7M9T3"/>
<evidence type="ECO:0000313" key="3">
    <source>
        <dbReference type="EMBL" id="WJW68817.1"/>
    </source>
</evidence>
<name>A0A8T7M9T3_9CHLR</name>
<dbReference type="RefSeq" id="WP_341470721.1">
    <property type="nucleotide sequence ID" value="NZ_CP128400.1"/>
</dbReference>
<sequence>MNLPPQRGRIEPRPYQTRTPHPIRFIATPTPLRIPTKREPETIHAKFA</sequence>
<feature type="region of interest" description="Disordered" evidence="1">
    <location>
        <begin position="1"/>
        <end position="22"/>
    </location>
</feature>
<protein>
    <submittedName>
        <fullName evidence="2">Uncharacterized protein</fullName>
    </submittedName>
</protein>
<reference evidence="2 4" key="1">
    <citation type="submission" date="2020-06" db="EMBL/GenBank/DDBJ databases">
        <title>Anoxygenic phototrophic Chloroflexota member uses a Type I reaction center.</title>
        <authorList>
            <person name="Tsuji J.M."/>
            <person name="Shaw N.A."/>
            <person name="Nagashima S."/>
            <person name="Venkiteswaran J."/>
            <person name="Schiff S.L."/>
            <person name="Hanada S."/>
            <person name="Tank M."/>
            <person name="Neufeld J.D."/>
        </authorList>
    </citation>
    <scope>NUCLEOTIDE SEQUENCE [LARGE SCALE GENOMIC DNA]</scope>
    <source>
        <strain evidence="2">L227-S17</strain>
    </source>
</reference>
<proteinExistence type="predicted"/>
<dbReference type="Proteomes" id="UP000521676">
    <property type="component" value="Unassembled WGS sequence"/>
</dbReference>
<keyword evidence="5" id="KW-1185">Reference proteome</keyword>
<organism evidence="2 4">
    <name type="scientific">Candidatus Chlorohelix allophototropha</name>
    <dbReference type="NCBI Taxonomy" id="3003348"/>
    <lineage>
        <taxon>Bacteria</taxon>
        <taxon>Bacillati</taxon>
        <taxon>Chloroflexota</taxon>
        <taxon>Chloroflexia</taxon>
        <taxon>Candidatus Chloroheliales</taxon>
        <taxon>Candidatus Chloroheliaceae</taxon>
        <taxon>Candidatus Chlorohelix</taxon>
    </lineage>
</organism>
<evidence type="ECO:0000256" key="1">
    <source>
        <dbReference type="SAM" id="MobiDB-lite"/>
    </source>
</evidence>
<accession>A0A8T7M9T3</accession>
<dbReference type="EMBL" id="CP128400">
    <property type="protein sequence ID" value="WJW68817.1"/>
    <property type="molecule type" value="Genomic_DNA"/>
</dbReference>
<evidence type="ECO:0000313" key="5">
    <source>
        <dbReference type="Proteomes" id="UP001431572"/>
    </source>
</evidence>
<evidence type="ECO:0000313" key="4">
    <source>
        <dbReference type="Proteomes" id="UP000521676"/>
    </source>
</evidence>
<dbReference type="Proteomes" id="UP001431572">
    <property type="component" value="Chromosome 2"/>
</dbReference>
<gene>
    <name evidence="2" type="ORF">HXX08_23745</name>
    <name evidence="3" type="ORF">OZ401_004435</name>
</gene>
<evidence type="ECO:0000313" key="2">
    <source>
        <dbReference type="EMBL" id="NWJ48885.1"/>
    </source>
</evidence>
<dbReference type="EMBL" id="JACATZ010000003">
    <property type="protein sequence ID" value="NWJ48885.1"/>
    <property type="molecule type" value="Genomic_DNA"/>
</dbReference>